<evidence type="ECO:0000313" key="2">
    <source>
        <dbReference type="EMBL" id="MCE0743883.1"/>
    </source>
</evidence>
<proteinExistence type="predicted"/>
<comment type="caution">
    <text evidence="2">The sequence shown here is derived from an EMBL/GenBank/DDBJ whole genome shotgun (WGS) entry which is preliminary data.</text>
</comment>
<dbReference type="RefSeq" id="WP_187668598.1">
    <property type="nucleotide sequence ID" value="NZ_JAJSOJ010000024.1"/>
</dbReference>
<sequence>MTDPANQIEALRAALVAAEARARSAEARASSAEAQIAHLKATIARMRQDRFGTSSKRSKRLLD</sequence>
<evidence type="ECO:0008006" key="4">
    <source>
        <dbReference type="Google" id="ProtNLM"/>
    </source>
</evidence>
<evidence type="ECO:0000313" key="3">
    <source>
        <dbReference type="Proteomes" id="UP001521074"/>
    </source>
</evidence>
<accession>A0ABS8VUY3</accession>
<organism evidence="2 3">
    <name type="scientific">Acetobacter sicerae</name>
    <dbReference type="NCBI Taxonomy" id="85325"/>
    <lineage>
        <taxon>Bacteria</taxon>
        <taxon>Pseudomonadati</taxon>
        <taxon>Pseudomonadota</taxon>
        <taxon>Alphaproteobacteria</taxon>
        <taxon>Acetobacterales</taxon>
        <taxon>Acetobacteraceae</taxon>
        <taxon>Acetobacter</taxon>
    </lineage>
</organism>
<protein>
    <recommendedName>
        <fullName evidence="4">Transposase</fullName>
    </recommendedName>
</protein>
<name>A0ABS8VUY3_9PROT</name>
<keyword evidence="3" id="KW-1185">Reference proteome</keyword>
<feature type="coiled-coil region" evidence="1">
    <location>
        <begin position="8"/>
        <end position="49"/>
    </location>
</feature>
<reference evidence="2 3" key="1">
    <citation type="submission" date="2021-12" db="EMBL/GenBank/DDBJ databases">
        <title>Genome sequence of Acetobacter sicerae DmPark20a_162.</title>
        <authorList>
            <person name="Chaston J.M."/>
        </authorList>
    </citation>
    <scope>NUCLEOTIDE SEQUENCE [LARGE SCALE GENOMIC DNA]</scope>
    <source>
        <strain evidence="2 3">DmPark20a_162</strain>
    </source>
</reference>
<evidence type="ECO:0000256" key="1">
    <source>
        <dbReference type="SAM" id="Coils"/>
    </source>
</evidence>
<keyword evidence="1" id="KW-0175">Coiled coil</keyword>
<dbReference type="EMBL" id="JAJSOJ010000024">
    <property type="protein sequence ID" value="MCE0743883.1"/>
    <property type="molecule type" value="Genomic_DNA"/>
</dbReference>
<dbReference type="Proteomes" id="UP001521074">
    <property type="component" value="Unassembled WGS sequence"/>
</dbReference>
<gene>
    <name evidence="2" type="ORF">LWC05_08275</name>
</gene>